<evidence type="ECO:0000256" key="5">
    <source>
        <dbReference type="ARBA" id="ARBA00022777"/>
    </source>
</evidence>
<keyword evidence="11" id="KW-1185">Reference proteome</keyword>
<name>A0ABC8M6H5_ERUVS</name>
<dbReference type="PANTHER" id="PTHR20275">
    <property type="entry name" value="NAD KINASE"/>
    <property type="match status" value="1"/>
</dbReference>
<sequence length="522" mass="57914">MSSSNFNLNYTDCVGNGEANTSQSNPETGLNDLSPLTQSERAVEEFLIQQTPIQASDDHLIEFSETLRTVAKALRGTAEGKARAKAEAAEWKRKYELEKSKNLDLLLLQAPSSSNGMDHHSAKSPRRLLVPENGKLPRERICSHELLQDCEPNSPNGCYNKLKRTASFKLSWECMGQANDQHKKEIVSFENGNITTANRSSKQISLTWETNPQCVLIFTKPNSTSVQALSVEMVRWLREQKGLNIYVEPRVKADLLLVSSSFDFLQIWDDDKEISLLHPKIDLVITLGGDGTVLWAASRFKGPVPPIVPFSMGSLGFMTRFHSEQYQERLEKVLKGPISITLRHRLQCHIKEAGKQDSEHMLVLNEVTIDRGLSSYLTNLECSCDDSFVTCVQGDGLIISTTSGSTAYSLAAGGSMVHPQVPGILFTPICPHSLSFRPLILPDHVTLKVKVPLDSRSSAWVSFDGKGRKELKAGDTLVCSMSQWPVSTACQVESTSDFLSSIHDGLHWNLRKTQNSDGPRET</sequence>
<dbReference type="FunFam" id="3.40.50.10330:FF:000018">
    <property type="entry name" value="Probable NAD kinase 1"/>
    <property type="match status" value="1"/>
</dbReference>
<dbReference type="Proteomes" id="UP001642260">
    <property type="component" value="Unassembled WGS sequence"/>
</dbReference>
<evidence type="ECO:0000313" key="10">
    <source>
        <dbReference type="EMBL" id="CAH8391209.1"/>
    </source>
</evidence>
<dbReference type="InterPro" id="IPR017437">
    <property type="entry name" value="ATP-NAD_kinase_PpnK-typ_C"/>
</dbReference>
<dbReference type="EC" id="2.7.1.23" evidence="2"/>
<accession>A0ABC8M6H5</accession>
<evidence type="ECO:0000313" key="11">
    <source>
        <dbReference type="Proteomes" id="UP001642260"/>
    </source>
</evidence>
<evidence type="ECO:0000256" key="9">
    <source>
        <dbReference type="ARBA" id="ARBA00047925"/>
    </source>
</evidence>
<keyword evidence="4" id="KW-0547">Nucleotide-binding</keyword>
<keyword evidence="3" id="KW-0808">Transferase</keyword>
<dbReference type="AlphaFoldDB" id="A0ABC8M6H5"/>
<comment type="caution">
    <text evidence="10">The sequence shown here is derived from an EMBL/GenBank/DDBJ whole genome shotgun (WGS) entry which is preliminary data.</text>
</comment>
<dbReference type="SUPFAM" id="SSF111331">
    <property type="entry name" value="NAD kinase/diacylglycerol kinase-like"/>
    <property type="match status" value="1"/>
</dbReference>
<evidence type="ECO:0000256" key="3">
    <source>
        <dbReference type="ARBA" id="ARBA00022679"/>
    </source>
</evidence>
<comment type="catalytic activity">
    <reaction evidence="9">
        <text>NAD(+) + ATP = ADP + NADP(+) + H(+)</text>
        <dbReference type="Rhea" id="RHEA:18629"/>
        <dbReference type="ChEBI" id="CHEBI:15378"/>
        <dbReference type="ChEBI" id="CHEBI:30616"/>
        <dbReference type="ChEBI" id="CHEBI:57540"/>
        <dbReference type="ChEBI" id="CHEBI:58349"/>
        <dbReference type="ChEBI" id="CHEBI:456216"/>
        <dbReference type="EC" id="2.7.1.23"/>
    </reaction>
</comment>
<evidence type="ECO:0000256" key="6">
    <source>
        <dbReference type="ARBA" id="ARBA00022840"/>
    </source>
</evidence>
<keyword evidence="7" id="KW-0521">NADP</keyword>
<dbReference type="EMBL" id="CAKOAT010935154">
    <property type="protein sequence ID" value="CAH8391209.1"/>
    <property type="molecule type" value="Genomic_DNA"/>
</dbReference>
<keyword evidence="5" id="KW-0418">Kinase</keyword>
<proteinExistence type="inferred from homology"/>
<organism evidence="10 11">
    <name type="scientific">Eruca vesicaria subsp. sativa</name>
    <name type="common">Garden rocket</name>
    <name type="synonym">Eruca sativa</name>
    <dbReference type="NCBI Taxonomy" id="29727"/>
    <lineage>
        <taxon>Eukaryota</taxon>
        <taxon>Viridiplantae</taxon>
        <taxon>Streptophyta</taxon>
        <taxon>Embryophyta</taxon>
        <taxon>Tracheophyta</taxon>
        <taxon>Spermatophyta</taxon>
        <taxon>Magnoliopsida</taxon>
        <taxon>eudicotyledons</taxon>
        <taxon>Gunneridae</taxon>
        <taxon>Pentapetalae</taxon>
        <taxon>rosids</taxon>
        <taxon>malvids</taxon>
        <taxon>Brassicales</taxon>
        <taxon>Brassicaceae</taxon>
        <taxon>Brassiceae</taxon>
        <taxon>Eruca</taxon>
    </lineage>
</organism>
<gene>
    <name evidence="10" type="ORF">ERUC_LOCUS43692</name>
</gene>
<dbReference type="FunFam" id="2.60.200.30:FF:000006">
    <property type="entry name" value="probable NAD kinase 1"/>
    <property type="match status" value="1"/>
</dbReference>
<evidence type="ECO:0000256" key="7">
    <source>
        <dbReference type="ARBA" id="ARBA00022857"/>
    </source>
</evidence>
<dbReference type="Gene3D" id="2.60.200.30">
    <property type="entry name" value="Probable inorganic polyphosphate/atp-NAD kinase, domain 2"/>
    <property type="match status" value="1"/>
</dbReference>
<dbReference type="GO" id="GO:0005524">
    <property type="term" value="F:ATP binding"/>
    <property type="evidence" value="ECO:0007669"/>
    <property type="project" value="UniProtKB-KW"/>
</dbReference>
<evidence type="ECO:0000256" key="4">
    <source>
        <dbReference type="ARBA" id="ARBA00022741"/>
    </source>
</evidence>
<evidence type="ECO:0000256" key="8">
    <source>
        <dbReference type="ARBA" id="ARBA00023027"/>
    </source>
</evidence>
<comment type="similarity">
    <text evidence="1">Belongs to the NAD kinase family.</text>
</comment>
<dbReference type="InterPro" id="IPR017438">
    <property type="entry name" value="ATP-NAD_kinase_N"/>
</dbReference>
<dbReference type="Pfam" id="PF20143">
    <property type="entry name" value="NAD_kinase_C"/>
    <property type="match status" value="1"/>
</dbReference>
<evidence type="ECO:0000256" key="2">
    <source>
        <dbReference type="ARBA" id="ARBA00012120"/>
    </source>
</evidence>
<dbReference type="PANTHER" id="PTHR20275:SF0">
    <property type="entry name" value="NAD KINASE"/>
    <property type="match status" value="1"/>
</dbReference>
<dbReference type="HAMAP" id="MF_00361">
    <property type="entry name" value="NAD_kinase"/>
    <property type="match status" value="1"/>
</dbReference>
<dbReference type="GO" id="GO:0003951">
    <property type="term" value="F:NAD+ kinase activity"/>
    <property type="evidence" value="ECO:0007669"/>
    <property type="project" value="UniProtKB-EC"/>
</dbReference>
<keyword evidence="6" id="KW-0067">ATP-binding</keyword>
<dbReference type="InterPro" id="IPR016064">
    <property type="entry name" value="NAD/diacylglycerol_kinase_sf"/>
</dbReference>
<evidence type="ECO:0000256" key="1">
    <source>
        <dbReference type="ARBA" id="ARBA00010995"/>
    </source>
</evidence>
<keyword evidence="8" id="KW-0520">NAD</keyword>
<dbReference type="InterPro" id="IPR002504">
    <property type="entry name" value="NADK"/>
</dbReference>
<dbReference type="Pfam" id="PF01513">
    <property type="entry name" value="NAD_kinase"/>
    <property type="match status" value="1"/>
</dbReference>
<protein>
    <recommendedName>
        <fullName evidence="2">NAD(+) kinase</fullName>
        <ecNumber evidence="2">2.7.1.23</ecNumber>
    </recommendedName>
</protein>
<dbReference type="Gene3D" id="3.40.50.10330">
    <property type="entry name" value="Probable inorganic polyphosphate/atp-NAD kinase, domain 1"/>
    <property type="match status" value="1"/>
</dbReference>
<reference evidence="10 11" key="1">
    <citation type="submission" date="2022-03" db="EMBL/GenBank/DDBJ databases">
        <authorList>
            <person name="Macdonald S."/>
            <person name="Ahmed S."/>
            <person name="Newling K."/>
        </authorList>
    </citation>
    <scope>NUCLEOTIDE SEQUENCE [LARGE SCALE GENOMIC DNA]</scope>
</reference>